<name>A0A1Y2E7Z2_9PEZI</name>
<dbReference type="RefSeq" id="XP_040718068.1">
    <property type="nucleotide sequence ID" value="XM_040855503.1"/>
</dbReference>
<feature type="domain" description="Tyrosine specific protein phosphatases" evidence="2">
    <location>
        <begin position="172"/>
        <end position="247"/>
    </location>
</feature>
<evidence type="ECO:0000259" key="2">
    <source>
        <dbReference type="PROSITE" id="PS50056"/>
    </source>
</evidence>
<dbReference type="OrthoDB" id="449382at2759"/>
<feature type="region of interest" description="Disordered" evidence="1">
    <location>
        <begin position="62"/>
        <end position="99"/>
    </location>
</feature>
<dbReference type="GeneID" id="63771715"/>
<evidence type="ECO:0000256" key="1">
    <source>
        <dbReference type="SAM" id="MobiDB-lite"/>
    </source>
</evidence>
<accession>A0A1Y2E7Z2</accession>
<feature type="compositionally biased region" description="Basic and acidic residues" evidence="1">
    <location>
        <begin position="62"/>
        <end position="74"/>
    </location>
</feature>
<dbReference type="InterPro" id="IPR029021">
    <property type="entry name" value="Prot-tyrosine_phosphatase-like"/>
</dbReference>
<comment type="caution">
    <text evidence="3">The sequence shown here is derived from an EMBL/GenBank/DDBJ whole genome shotgun (WGS) entry which is preliminary data.</text>
</comment>
<dbReference type="PROSITE" id="PS00383">
    <property type="entry name" value="TYR_PHOSPHATASE_1"/>
    <property type="match status" value="1"/>
</dbReference>
<dbReference type="PANTHER" id="PTHR31126:SF1">
    <property type="entry name" value="TYROSINE SPECIFIC PROTEIN PHOSPHATASES DOMAIN-CONTAINING PROTEIN"/>
    <property type="match status" value="1"/>
</dbReference>
<organism evidence="3 4">
    <name type="scientific">Pseudomassariella vexata</name>
    <dbReference type="NCBI Taxonomy" id="1141098"/>
    <lineage>
        <taxon>Eukaryota</taxon>
        <taxon>Fungi</taxon>
        <taxon>Dikarya</taxon>
        <taxon>Ascomycota</taxon>
        <taxon>Pezizomycotina</taxon>
        <taxon>Sordariomycetes</taxon>
        <taxon>Xylariomycetidae</taxon>
        <taxon>Amphisphaeriales</taxon>
        <taxon>Pseudomassariaceae</taxon>
        <taxon>Pseudomassariella</taxon>
    </lineage>
</organism>
<evidence type="ECO:0000313" key="4">
    <source>
        <dbReference type="Proteomes" id="UP000193689"/>
    </source>
</evidence>
<dbReference type="GO" id="GO:0004721">
    <property type="term" value="F:phosphoprotein phosphatase activity"/>
    <property type="evidence" value="ECO:0007669"/>
    <property type="project" value="InterPro"/>
</dbReference>
<feature type="region of interest" description="Disordered" evidence="1">
    <location>
        <begin position="1"/>
        <end position="25"/>
    </location>
</feature>
<feature type="compositionally biased region" description="Basic and acidic residues" evidence="1">
    <location>
        <begin position="85"/>
        <end position="99"/>
    </location>
</feature>
<dbReference type="Proteomes" id="UP000193689">
    <property type="component" value="Unassembled WGS sequence"/>
</dbReference>
<dbReference type="SUPFAM" id="SSF52799">
    <property type="entry name" value="(Phosphotyrosine protein) phosphatases II"/>
    <property type="match status" value="1"/>
</dbReference>
<dbReference type="InterPro" id="IPR000387">
    <property type="entry name" value="Tyr_Pase_dom"/>
</dbReference>
<dbReference type="InterPro" id="IPR026893">
    <property type="entry name" value="Tyr/Ser_Pase_IphP-type"/>
</dbReference>
<dbReference type="InterPro" id="IPR016130">
    <property type="entry name" value="Tyr_Pase_AS"/>
</dbReference>
<proteinExistence type="predicted"/>
<sequence>MPETYPVAQSKPAHPNQESQLPSPPFLDIAGVPNFRDIGGYPIAGQDHKVVRRGVVFRSAEPSEKAADGAEQRRKLGIKQVFDLRSPRETGEGQGEHSYVRGPVQWEGAERYLASVLMDEDYTPEELKARTDNYIDEAPEGFAKAYQRILFAGSSKSNKGHKDQNGNIDPRPPYARILQHLASASSPPPKAILLHCSAGKDRTGVVCALILSLCGVADEVVAHEYSLTDLGLKERKSAIVNQLIQAAGPLFDNRKGTYRMLSSKKEGMSHFLEWIRATYNQAEFSEDAVEECVIKLGLLELKDIEQLRLNLVVDANDDTHKTINWQEHAELVHQTRQANPHMYGE</sequence>
<dbReference type="PANTHER" id="PTHR31126">
    <property type="entry name" value="TYROSINE-PROTEIN PHOSPHATASE"/>
    <property type="match status" value="1"/>
</dbReference>
<gene>
    <name evidence="3" type="ORF">BCR38DRAFT_337009</name>
</gene>
<keyword evidence="4" id="KW-1185">Reference proteome</keyword>
<dbReference type="PROSITE" id="PS50056">
    <property type="entry name" value="TYR_PHOSPHATASE_2"/>
    <property type="match status" value="1"/>
</dbReference>
<dbReference type="EMBL" id="MCFJ01000004">
    <property type="protein sequence ID" value="ORY67444.1"/>
    <property type="molecule type" value="Genomic_DNA"/>
</dbReference>
<dbReference type="AlphaFoldDB" id="A0A1Y2E7Z2"/>
<protein>
    <submittedName>
        <fullName evidence="3">Tyrosine phosphatase family-domain-containing protein</fullName>
    </submittedName>
</protein>
<dbReference type="InParanoid" id="A0A1Y2E7Z2"/>
<reference evidence="3 4" key="1">
    <citation type="submission" date="2016-07" db="EMBL/GenBank/DDBJ databases">
        <title>Pervasive Adenine N6-methylation of Active Genes in Fungi.</title>
        <authorList>
            <consortium name="DOE Joint Genome Institute"/>
            <person name="Mondo S.J."/>
            <person name="Dannebaum R.O."/>
            <person name="Kuo R.C."/>
            <person name="Labutti K."/>
            <person name="Haridas S."/>
            <person name="Kuo A."/>
            <person name="Salamov A."/>
            <person name="Ahrendt S.R."/>
            <person name="Lipzen A."/>
            <person name="Sullivan W."/>
            <person name="Andreopoulos W.B."/>
            <person name="Clum A."/>
            <person name="Lindquist E."/>
            <person name="Daum C."/>
            <person name="Ramamoorthy G.K."/>
            <person name="Gryganskyi A."/>
            <person name="Culley D."/>
            <person name="Magnuson J.K."/>
            <person name="James T.Y."/>
            <person name="O'Malley M.A."/>
            <person name="Stajich J.E."/>
            <person name="Spatafora J.W."/>
            <person name="Visel A."/>
            <person name="Grigoriev I.V."/>
        </authorList>
    </citation>
    <scope>NUCLEOTIDE SEQUENCE [LARGE SCALE GENOMIC DNA]</scope>
    <source>
        <strain evidence="3 4">CBS 129021</strain>
    </source>
</reference>
<dbReference type="Pfam" id="PF13350">
    <property type="entry name" value="Y_phosphatase3"/>
    <property type="match status" value="1"/>
</dbReference>
<dbReference type="Gene3D" id="3.90.190.10">
    <property type="entry name" value="Protein tyrosine phosphatase superfamily"/>
    <property type="match status" value="1"/>
</dbReference>
<evidence type="ECO:0000313" key="3">
    <source>
        <dbReference type="EMBL" id="ORY67444.1"/>
    </source>
</evidence>